<evidence type="ECO:0000313" key="1">
    <source>
        <dbReference type="EMBL" id="KAJ5382587.1"/>
    </source>
</evidence>
<dbReference type="RefSeq" id="XP_056582363.1">
    <property type="nucleotide sequence ID" value="XM_056718228.1"/>
</dbReference>
<name>A0A9W9VHZ1_9EURO</name>
<proteinExistence type="predicted"/>
<organism evidence="1 2">
    <name type="scientific">Penicillium concentricum</name>
    <dbReference type="NCBI Taxonomy" id="293559"/>
    <lineage>
        <taxon>Eukaryota</taxon>
        <taxon>Fungi</taxon>
        <taxon>Dikarya</taxon>
        <taxon>Ascomycota</taxon>
        <taxon>Pezizomycotina</taxon>
        <taxon>Eurotiomycetes</taxon>
        <taxon>Eurotiomycetidae</taxon>
        <taxon>Eurotiales</taxon>
        <taxon>Aspergillaceae</taxon>
        <taxon>Penicillium</taxon>
    </lineage>
</organism>
<evidence type="ECO:0000313" key="2">
    <source>
        <dbReference type="Proteomes" id="UP001147752"/>
    </source>
</evidence>
<reference evidence="1" key="2">
    <citation type="journal article" date="2023" name="IMA Fungus">
        <title>Comparative genomic study of the Penicillium genus elucidates a diverse pangenome and 15 lateral gene transfer events.</title>
        <authorList>
            <person name="Petersen C."/>
            <person name="Sorensen T."/>
            <person name="Nielsen M.R."/>
            <person name="Sondergaard T.E."/>
            <person name="Sorensen J.L."/>
            <person name="Fitzpatrick D.A."/>
            <person name="Frisvad J.C."/>
            <person name="Nielsen K.L."/>
        </authorList>
    </citation>
    <scope>NUCLEOTIDE SEQUENCE</scope>
    <source>
        <strain evidence="1">IBT 3081</strain>
    </source>
</reference>
<sequence>MLLKFGTFIVFQGADGPDQSIYEAIAVNGGALKDLYGDAEEEEKPKLYTQVVQRTSPLRSGSCEEGYGRFDQCRAMNFT</sequence>
<dbReference type="Proteomes" id="UP001147752">
    <property type="component" value="Unassembled WGS sequence"/>
</dbReference>
<comment type="caution">
    <text evidence="1">The sequence shown here is derived from an EMBL/GenBank/DDBJ whole genome shotgun (WGS) entry which is preliminary data.</text>
</comment>
<dbReference type="GeneID" id="81457411"/>
<gene>
    <name evidence="1" type="ORF">N7517_000498</name>
</gene>
<accession>A0A9W9VHZ1</accession>
<dbReference type="AlphaFoldDB" id="A0A9W9VHZ1"/>
<protein>
    <submittedName>
        <fullName evidence="1">Uncharacterized protein</fullName>
    </submittedName>
</protein>
<keyword evidence="2" id="KW-1185">Reference proteome</keyword>
<dbReference type="EMBL" id="JAPZBT010000001">
    <property type="protein sequence ID" value="KAJ5382587.1"/>
    <property type="molecule type" value="Genomic_DNA"/>
</dbReference>
<reference evidence="1" key="1">
    <citation type="submission" date="2022-12" db="EMBL/GenBank/DDBJ databases">
        <authorList>
            <person name="Petersen C."/>
        </authorList>
    </citation>
    <scope>NUCLEOTIDE SEQUENCE</scope>
    <source>
        <strain evidence="1">IBT 3081</strain>
    </source>
</reference>